<proteinExistence type="predicted"/>
<dbReference type="EMBL" id="AYKW01000016">
    <property type="protein sequence ID" value="PIL30134.1"/>
    <property type="molecule type" value="Genomic_DNA"/>
</dbReference>
<name>A0A2G8S8R8_9APHY</name>
<evidence type="ECO:0000256" key="1">
    <source>
        <dbReference type="SAM" id="MobiDB-lite"/>
    </source>
</evidence>
<feature type="compositionally biased region" description="Basic and acidic residues" evidence="1">
    <location>
        <begin position="497"/>
        <end position="508"/>
    </location>
</feature>
<dbReference type="AlphaFoldDB" id="A0A2G8S8R8"/>
<feature type="compositionally biased region" description="Basic residues" evidence="1">
    <location>
        <begin position="484"/>
        <end position="496"/>
    </location>
</feature>
<dbReference type="Proteomes" id="UP000230002">
    <property type="component" value="Unassembled WGS sequence"/>
</dbReference>
<dbReference type="OrthoDB" id="3263739at2759"/>
<sequence length="1110" mass="123783">MPEADIIFGVERMIKKYQYKYPKYLRGRLALFPSMFPDVADTSLESICSVVDLGFDHAQHPAPDGFIPDPHDASRSKGEAWESFLKPLPVGNVFVHARGRECLVTAGPLALVFRLGVGDAGLMLKREDYEELVRARVPRVNDGEATPGRSRSFVIPHHLTVEGNRLANPGDDRPQTVNIPAAVVGEDLVFVIVNCSHNVRLKIVALDRGWTPEDLRPDSKLWDKLWDESYGPCWIKEPDVALARLERWRSDILNTSPPDTNASLVKELCRNQAVFNGFGKHLACDFLHEQCLWPGMPLHALCADDALFHTFKDGIVEYMQRWMSQDYWHDCLGCYNLDRPFAHNRNSDQRYLGRHVQVFRKAFAADMPAELYNKYVERGLLNPDHVIGQPCTPQESELTQGKMKRMVPVYVYADPDSTSSEAPYKFYTIIRARRPDSWGMGWNASVPRCPGDARLPGSPTVFGPASSPIHKNNQLDPTVALKPGRARKHRDGKRGRPAKDRSKAQLNRDSEALERLRQRVEERMQEDEVAEEVAEAQAERPAKRVKTSSLNLDVLANVCKFLGEKSDILSVSLTCSSAHAFAVSWLLSTHPVRLKSGPSIHHFRSFLLANLPARAPYLLALHIDLTWPQPQADDTTPLVEILASCNNIEHLTIAFQKASWPTVTDPRFLNAINSIPSLSSFTVRGESIDALALLPGLRAPVRTLGIQSSNITLGTSRHPAILGQFLPRGLVRTLEALKLDRFTVDPAHGGVDVQAIINLPCGLDMAPYPAIRSLFVESFKGQAWLHLLQHLFPALDGTLCLGGGYSLDFPFNEARFSGLLREANYASQSESNADGVSHTWKKLDRVICGAQMLYVLGLRCPIRLLMLESVFTSEDHRYAADALRENPVPRLKLSALHDLGPAFGDVFSPELAGTLTHLTLCLFYSNDYGSESSPSGEGEVLQWDTVLAGIVSAIRPLHNLTHLHIVIGASVYVHKVAPWPFAPEKEYAHTFRESTFDWEGTASTLADALPSLRNVFLTTNGFLANWDDEPGSCGRWQPYERWHITRGWRVGDPSTGTDGAPEGERTLVQLHDNIMETTVRKEELVLSKLDEAALHLNYGWGRTPPPLSVP</sequence>
<comment type="caution">
    <text evidence="2">The sequence shown here is derived from an EMBL/GenBank/DDBJ whole genome shotgun (WGS) entry which is preliminary data.</text>
</comment>
<accession>A0A2G8S8R8</accession>
<gene>
    <name evidence="2" type="ORF">GSI_07712</name>
</gene>
<keyword evidence="3" id="KW-1185">Reference proteome</keyword>
<evidence type="ECO:0000313" key="2">
    <source>
        <dbReference type="EMBL" id="PIL30134.1"/>
    </source>
</evidence>
<organism evidence="2 3">
    <name type="scientific">Ganoderma sinense ZZ0214-1</name>
    <dbReference type="NCBI Taxonomy" id="1077348"/>
    <lineage>
        <taxon>Eukaryota</taxon>
        <taxon>Fungi</taxon>
        <taxon>Dikarya</taxon>
        <taxon>Basidiomycota</taxon>
        <taxon>Agaricomycotina</taxon>
        <taxon>Agaricomycetes</taxon>
        <taxon>Polyporales</taxon>
        <taxon>Polyporaceae</taxon>
        <taxon>Ganoderma</taxon>
    </lineage>
</organism>
<feature type="region of interest" description="Disordered" evidence="1">
    <location>
        <begin position="455"/>
        <end position="508"/>
    </location>
</feature>
<reference evidence="2 3" key="1">
    <citation type="journal article" date="2015" name="Sci. Rep.">
        <title>Chromosome-level genome map provides insights into diverse defense mechanisms in the medicinal fungus Ganoderma sinense.</title>
        <authorList>
            <person name="Zhu Y."/>
            <person name="Xu J."/>
            <person name="Sun C."/>
            <person name="Zhou S."/>
            <person name="Xu H."/>
            <person name="Nelson D.R."/>
            <person name="Qian J."/>
            <person name="Song J."/>
            <person name="Luo H."/>
            <person name="Xiang L."/>
            <person name="Li Y."/>
            <person name="Xu Z."/>
            <person name="Ji A."/>
            <person name="Wang L."/>
            <person name="Lu S."/>
            <person name="Hayward A."/>
            <person name="Sun W."/>
            <person name="Li X."/>
            <person name="Schwartz D.C."/>
            <person name="Wang Y."/>
            <person name="Chen S."/>
        </authorList>
    </citation>
    <scope>NUCLEOTIDE SEQUENCE [LARGE SCALE GENOMIC DNA]</scope>
    <source>
        <strain evidence="2 3">ZZ0214-1</strain>
    </source>
</reference>
<evidence type="ECO:0000313" key="3">
    <source>
        <dbReference type="Proteomes" id="UP000230002"/>
    </source>
</evidence>
<protein>
    <submittedName>
        <fullName evidence="2">Uncharacterized protein</fullName>
    </submittedName>
</protein>